<dbReference type="PANTHER" id="PTHR23502:SF24">
    <property type="entry name" value="TRANSPORTER, PUTATIVE-RELATED"/>
    <property type="match status" value="1"/>
</dbReference>
<evidence type="ECO:0000256" key="2">
    <source>
        <dbReference type="ARBA" id="ARBA00022692"/>
    </source>
</evidence>
<dbReference type="Pfam" id="PF07690">
    <property type="entry name" value="MFS_1"/>
    <property type="match status" value="1"/>
</dbReference>
<feature type="transmembrane region" description="Helical" evidence="5">
    <location>
        <begin position="172"/>
        <end position="193"/>
    </location>
</feature>
<keyword evidence="2 5" id="KW-0812">Transmembrane</keyword>
<dbReference type="Proteomes" id="UP000230605">
    <property type="component" value="Chromosome 3"/>
</dbReference>
<evidence type="ECO:0000256" key="5">
    <source>
        <dbReference type="SAM" id="Phobius"/>
    </source>
</evidence>
<evidence type="ECO:0000313" key="8">
    <source>
        <dbReference type="EMBL" id="WPA99922.1"/>
    </source>
</evidence>
<reference evidence="7 9" key="1">
    <citation type="submission" date="2015-10" db="EMBL/GenBank/DDBJ databases">
        <title>The cercosporin biosynthetic gene cluster was horizontally transferred to several fungal lineages and shown to be expanded in Cercospora beticola based on microsynteny with recipient genomes.</title>
        <authorList>
            <person name="De Jonge R."/>
            <person name="Ebert M.K."/>
            <person name="Suttle J.C."/>
            <person name="Jurick Ii W.M."/>
            <person name="Secor G.A."/>
            <person name="Thomma B.P."/>
            <person name="Van De Peer Y."/>
            <person name="Bolton M.D."/>
        </authorList>
    </citation>
    <scope>NUCLEOTIDE SEQUENCE [LARGE SCALE GENOMIC DNA]</scope>
    <source>
        <strain evidence="7 9">09-40</strain>
    </source>
</reference>
<evidence type="ECO:0000256" key="1">
    <source>
        <dbReference type="ARBA" id="ARBA00004141"/>
    </source>
</evidence>
<dbReference type="EMBL" id="LKMD01000101">
    <property type="protein sequence ID" value="PIA99213.1"/>
    <property type="molecule type" value="Genomic_DNA"/>
</dbReference>
<comment type="subcellular location">
    <subcellularLocation>
        <location evidence="1">Membrane</location>
        <topology evidence="1">Multi-pass membrane protein</topology>
    </subcellularLocation>
</comment>
<feature type="transmembrane region" description="Helical" evidence="5">
    <location>
        <begin position="135"/>
        <end position="160"/>
    </location>
</feature>
<feature type="transmembrane region" description="Helical" evidence="5">
    <location>
        <begin position="43"/>
        <end position="60"/>
    </location>
</feature>
<gene>
    <name evidence="7" type="ORF">CB0940_02773</name>
    <name evidence="8" type="ORF">RHO25_004542</name>
</gene>
<sequence length="509" mass="55016">MSQLGIMTQHSGLPAPEHDDHNIAKFLPGDAQNPRNWSAFRKWTIVASIGLVDLTVSFGASGFSPASGDFAAHFGLSSEIAGIGLSIFVLGLAFGPMFIAPLSEYYGRTALYLIPYGIFLICLALSAAIDNVPGFFVLRFFSGLFASVTIANFGGSIADLFSKNDVGPAMNIFLWAAVCGSPMGFFLMSLVAQSHGWRAVLWTLFGICAVLWAQLLVVLVPFGNETRHSVLLRRRARRHGKAIPDEAQARSLKTLFTVTLARPFRFLSTETIVIFGALYNGFLYGISFLFNGAFGLVFGERGYGFDTLGVGLCFTGFIVGISLGPVTGIWQERYYQKSIQVGQTYSTGSGSSGESEASALLEPSRTGAVRHNPEARVQLGKVAAVALPISLAWFAWTATSKHWILPILATSLFGWSFFTLIFMVAIYTEESYMVYSASALAGIGLARNVVGAIFPLIGNIMFERLGPRTAGSIIAGLALLLAPIPFVLERYGPNLRARSPFAYEHADDE</sequence>
<dbReference type="InterPro" id="IPR020846">
    <property type="entry name" value="MFS_dom"/>
</dbReference>
<evidence type="ECO:0000313" key="10">
    <source>
        <dbReference type="Proteomes" id="UP001302367"/>
    </source>
</evidence>
<feature type="transmembrane region" description="Helical" evidence="5">
    <location>
        <begin position="308"/>
        <end position="330"/>
    </location>
</feature>
<keyword evidence="4 5" id="KW-0472">Membrane</keyword>
<dbReference type="Gene3D" id="1.20.1250.20">
    <property type="entry name" value="MFS general substrate transporter like domains"/>
    <property type="match status" value="1"/>
</dbReference>
<organism evidence="7 9">
    <name type="scientific">Cercospora beticola</name>
    <name type="common">Sugarbeet leaf spot fungus</name>
    <dbReference type="NCBI Taxonomy" id="122368"/>
    <lineage>
        <taxon>Eukaryota</taxon>
        <taxon>Fungi</taxon>
        <taxon>Dikarya</taxon>
        <taxon>Ascomycota</taxon>
        <taxon>Pezizomycotina</taxon>
        <taxon>Dothideomycetes</taxon>
        <taxon>Dothideomycetidae</taxon>
        <taxon>Mycosphaerellales</taxon>
        <taxon>Mycosphaerellaceae</taxon>
        <taxon>Cercospora</taxon>
    </lineage>
</organism>
<evidence type="ECO:0000256" key="3">
    <source>
        <dbReference type="ARBA" id="ARBA00022989"/>
    </source>
</evidence>
<proteinExistence type="predicted"/>
<evidence type="ECO:0000313" key="7">
    <source>
        <dbReference type="EMBL" id="PIA99213.1"/>
    </source>
</evidence>
<feature type="transmembrane region" description="Helical" evidence="5">
    <location>
        <begin position="199"/>
        <end position="223"/>
    </location>
</feature>
<keyword evidence="3 5" id="KW-1133">Transmembrane helix</keyword>
<dbReference type="EMBL" id="CP134186">
    <property type="protein sequence ID" value="WPA99922.1"/>
    <property type="molecule type" value="Genomic_DNA"/>
</dbReference>
<feature type="transmembrane region" description="Helical" evidence="5">
    <location>
        <begin position="469"/>
        <end position="488"/>
    </location>
</feature>
<feature type="transmembrane region" description="Helical" evidence="5">
    <location>
        <begin position="403"/>
        <end position="427"/>
    </location>
</feature>
<accession>A0A2G5I3Z9</accession>
<dbReference type="GO" id="GO:0005886">
    <property type="term" value="C:plasma membrane"/>
    <property type="evidence" value="ECO:0007669"/>
    <property type="project" value="TreeGrafter"/>
</dbReference>
<dbReference type="PROSITE" id="PS50850">
    <property type="entry name" value="MFS"/>
    <property type="match status" value="1"/>
</dbReference>
<name>A0A2G5I3Z9_CERBT</name>
<protein>
    <submittedName>
        <fullName evidence="7">Polyamine transporter 4</fullName>
    </submittedName>
</protein>
<dbReference type="OrthoDB" id="3936150at2759"/>
<evidence type="ECO:0000259" key="6">
    <source>
        <dbReference type="PROSITE" id="PS50850"/>
    </source>
</evidence>
<dbReference type="AlphaFoldDB" id="A0A2G5I3Z9"/>
<dbReference type="GO" id="GO:0022857">
    <property type="term" value="F:transmembrane transporter activity"/>
    <property type="evidence" value="ECO:0007669"/>
    <property type="project" value="InterPro"/>
</dbReference>
<dbReference type="InterPro" id="IPR011701">
    <property type="entry name" value="MFS"/>
</dbReference>
<dbReference type="Proteomes" id="UP001302367">
    <property type="component" value="Chromosome 3"/>
</dbReference>
<feature type="domain" description="Major facilitator superfamily (MFS) profile" evidence="6">
    <location>
        <begin position="45"/>
        <end position="493"/>
    </location>
</feature>
<evidence type="ECO:0000256" key="4">
    <source>
        <dbReference type="ARBA" id="ARBA00023136"/>
    </source>
</evidence>
<feature type="transmembrane region" description="Helical" evidence="5">
    <location>
        <begin position="379"/>
        <end position="397"/>
    </location>
</feature>
<dbReference type="InterPro" id="IPR036259">
    <property type="entry name" value="MFS_trans_sf"/>
</dbReference>
<dbReference type="PANTHER" id="PTHR23502">
    <property type="entry name" value="MAJOR FACILITATOR SUPERFAMILY"/>
    <property type="match status" value="1"/>
</dbReference>
<feature type="transmembrane region" description="Helical" evidence="5">
    <location>
        <begin position="80"/>
        <end position="99"/>
    </location>
</feature>
<feature type="transmembrane region" description="Helical" evidence="5">
    <location>
        <begin position="111"/>
        <end position="129"/>
    </location>
</feature>
<reference evidence="8 10" key="2">
    <citation type="submission" date="2023-09" db="EMBL/GenBank/DDBJ databases">
        <title>Complete-Gapless Cercospora beticola genome.</title>
        <authorList>
            <person name="Wyatt N.A."/>
            <person name="Spanner R.E."/>
            <person name="Bolton M.D."/>
        </authorList>
    </citation>
    <scope>NUCLEOTIDE SEQUENCE [LARGE SCALE GENOMIC DNA]</scope>
    <source>
        <strain evidence="8">Cb09-40</strain>
    </source>
</reference>
<feature type="transmembrane region" description="Helical" evidence="5">
    <location>
        <begin position="272"/>
        <end position="296"/>
    </location>
</feature>
<keyword evidence="10" id="KW-1185">Reference proteome</keyword>
<feature type="transmembrane region" description="Helical" evidence="5">
    <location>
        <begin position="434"/>
        <end position="457"/>
    </location>
</feature>
<dbReference type="SUPFAM" id="SSF103473">
    <property type="entry name" value="MFS general substrate transporter"/>
    <property type="match status" value="1"/>
</dbReference>
<evidence type="ECO:0000313" key="9">
    <source>
        <dbReference type="Proteomes" id="UP000230605"/>
    </source>
</evidence>